<protein>
    <recommendedName>
        <fullName evidence="4">Helix-turn-helix domain-containing protein</fullName>
    </recommendedName>
</protein>
<accession>A0A1L5NE29</accession>
<feature type="region of interest" description="Disordered" evidence="1">
    <location>
        <begin position="72"/>
        <end position="91"/>
    </location>
</feature>
<dbReference type="AlphaFoldDB" id="A0A1L5NE29"/>
<dbReference type="Proteomes" id="UP000184749">
    <property type="component" value="Chromosome"/>
</dbReference>
<gene>
    <name evidence="2" type="ORF">IE4872_CH00492</name>
</gene>
<evidence type="ECO:0000313" key="2">
    <source>
        <dbReference type="EMBL" id="APO66157.1"/>
    </source>
</evidence>
<dbReference type="STRING" id="56730.IE4872_CH00492"/>
<dbReference type="RefSeq" id="WP_074066478.1">
    <property type="nucleotide sequence ID" value="NZ_CP017101.1"/>
</dbReference>
<evidence type="ECO:0000313" key="3">
    <source>
        <dbReference type="Proteomes" id="UP000184749"/>
    </source>
</evidence>
<evidence type="ECO:0008006" key="4">
    <source>
        <dbReference type="Google" id="ProtNLM"/>
    </source>
</evidence>
<name>A0A1L5NE29_9HYPH</name>
<proteinExistence type="predicted"/>
<sequence length="91" mass="9809">MSEPYVLAQEAMSRLRSSVYLLLKSSPGGLKNSEIGRSLGIYSGHVGHEGHISRTILALMEAEGVVMQDESTKAWRLRNGPESGPSDPLGN</sequence>
<dbReference type="OrthoDB" id="7871135at2"/>
<organism evidence="2 3">
    <name type="scientific">Rhizobium gallicum</name>
    <dbReference type="NCBI Taxonomy" id="56730"/>
    <lineage>
        <taxon>Bacteria</taxon>
        <taxon>Pseudomonadati</taxon>
        <taxon>Pseudomonadota</taxon>
        <taxon>Alphaproteobacteria</taxon>
        <taxon>Hyphomicrobiales</taxon>
        <taxon>Rhizobiaceae</taxon>
        <taxon>Rhizobium/Agrobacterium group</taxon>
        <taxon>Rhizobium</taxon>
    </lineage>
</organism>
<evidence type="ECO:0000256" key="1">
    <source>
        <dbReference type="SAM" id="MobiDB-lite"/>
    </source>
</evidence>
<reference evidence="2 3" key="1">
    <citation type="submission" date="2016-09" db="EMBL/GenBank/DDBJ databases">
        <title>The complete genome sequences of Rhizobium gallicum, symbiovars gallicum and phaseoli, symbionts associated to common bean (Phaseolus vulgaris).</title>
        <authorList>
            <person name="Bustos P."/>
            <person name="Santamaria R.I."/>
            <person name="Perez-Carrascal O.M."/>
            <person name="Juarez S."/>
            <person name="Lozano L."/>
            <person name="Martinez-Flores I."/>
            <person name="Martinez-Romero E."/>
            <person name="Cevallos M."/>
            <person name="Romero D."/>
            <person name="Davila G."/>
            <person name="Gonzalez V."/>
        </authorList>
    </citation>
    <scope>NUCLEOTIDE SEQUENCE [LARGE SCALE GENOMIC DNA]</scope>
    <source>
        <strain evidence="2 3">IE4872</strain>
    </source>
</reference>
<dbReference type="EMBL" id="CP017101">
    <property type="protein sequence ID" value="APO66157.1"/>
    <property type="molecule type" value="Genomic_DNA"/>
</dbReference>